<dbReference type="Pfam" id="PF14322">
    <property type="entry name" value="SusD-like_3"/>
    <property type="match status" value="1"/>
</dbReference>
<gene>
    <name evidence="8" type="ORF">HDF25_003590</name>
</gene>
<evidence type="ECO:0000259" key="7">
    <source>
        <dbReference type="Pfam" id="PF14322"/>
    </source>
</evidence>
<evidence type="ECO:0008006" key="10">
    <source>
        <dbReference type="Google" id="ProtNLM"/>
    </source>
</evidence>
<keyword evidence="3" id="KW-0732">Signal</keyword>
<feature type="domain" description="RagB/SusD" evidence="6">
    <location>
        <begin position="346"/>
        <end position="489"/>
    </location>
</feature>
<comment type="similarity">
    <text evidence="2">Belongs to the SusD family.</text>
</comment>
<dbReference type="InterPro" id="IPR033985">
    <property type="entry name" value="SusD-like_N"/>
</dbReference>
<dbReference type="InterPro" id="IPR011990">
    <property type="entry name" value="TPR-like_helical_dom_sf"/>
</dbReference>
<dbReference type="GO" id="GO:0009279">
    <property type="term" value="C:cell outer membrane"/>
    <property type="evidence" value="ECO:0007669"/>
    <property type="project" value="UniProtKB-SubCell"/>
</dbReference>
<evidence type="ECO:0000256" key="4">
    <source>
        <dbReference type="ARBA" id="ARBA00023136"/>
    </source>
</evidence>
<accession>A0A7X0MLH9</accession>
<dbReference type="SUPFAM" id="SSF48452">
    <property type="entry name" value="TPR-like"/>
    <property type="match status" value="1"/>
</dbReference>
<evidence type="ECO:0000313" key="8">
    <source>
        <dbReference type="EMBL" id="MBB6501423.1"/>
    </source>
</evidence>
<evidence type="ECO:0000256" key="2">
    <source>
        <dbReference type="ARBA" id="ARBA00006275"/>
    </source>
</evidence>
<dbReference type="Proteomes" id="UP000521017">
    <property type="component" value="Unassembled WGS sequence"/>
</dbReference>
<organism evidence="8 9">
    <name type="scientific">Pedobacter cryoconitis</name>
    <dbReference type="NCBI Taxonomy" id="188932"/>
    <lineage>
        <taxon>Bacteria</taxon>
        <taxon>Pseudomonadati</taxon>
        <taxon>Bacteroidota</taxon>
        <taxon>Sphingobacteriia</taxon>
        <taxon>Sphingobacteriales</taxon>
        <taxon>Sphingobacteriaceae</taxon>
        <taxon>Pedobacter</taxon>
    </lineage>
</organism>
<reference evidence="8 9" key="1">
    <citation type="submission" date="2020-08" db="EMBL/GenBank/DDBJ databases">
        <title>Genomic Encyclopedia of Type Strains, Phase IV (KMG-V): Genome sequencing to study the core and pangenomes of soil and plant-associated prokaryotes.</title>
        <authorList>
            <person name="Whitman W."/>
        </authorList>
    </citation>
    <scope>NUCLEOTIDE SEQUENCE [LARGE SCALE GENOMIC DNA]</scope>
    <source>
        <strain evidence="8 9">M2T3</strain>
    </source>
</reference>
<proteinExistence type="inferred from homology"/>
<comment type="caution">
    <text evidence="8">The sequence shown here is derived from an EMBL/GenBank/DDBJ whole genome shotgun (WGS) entry which is preliminary data.</text>
</comment>
<keyword evidence="5" id="KW-0998">Cell outer membrane</keyword>
<dbReference type="PROSITE" id="PS51257">
    <property type="entry name" value="PROKAR_LIPOPROTEIN"/>
    <property type="match status" value="1"/>
</dbReference>
<dbReference type="Pfam" id="PF07980">
    <property type="entry name" value="SusD_RagB"/>
    <property type="match status" value="1"/>
</dbReference>
<dbReference type="RefSeq" id="WP_184627141.1">
    <property type="nucleotide sequence ID" value="NZ_JACHCC010000009.1"/>
</dbReference>
<dbReference type="EMBL" id="JACHCC010000009">
    <property type="protein sequence ID" value="MBB6501423.1"/>
    <property type="molecule type" value="Genomic_DNA"/>
</dbReference>
<keyword evidence="4" id="KW-0472">Membrane</keyword>
<dbReference type="AlphaFoldDB" id="A0A7X0MLH9"/>
<evidence type="ECO:0000256" key="1">
    <source>
        <dbReference type="ARBA" id="ARBA00004442"/>
    </source>
</evidence>
<evidence type="ECO:0000256" key="3">
    <source>
        <dbReference type="ARBA" id="ARBA00022729"/>
    </source>
</evidence>
<feature type="domain" description="SusD-like N-terminal" evidence="7">
    <location>
        <begin position="97"/>
        <end position="227"/>
    </location>
</feature>
<evidence type="ECO:0000259" key="6">
    <source>
        <dbReference type="Pfam" id="PF07980"/>
    </source>
</evidence>
<dbReference type="InterPro" id="IPR012944">
    <property type="entry name" value="SusD_RagB_dom"/>
</dbReference>
<evidence type="ECO:0000313" key="9">
    <source>
        <dbReference type="Proteomes" id="UP000521017"/>
    </source>
</evidence>
<sequence>MKIFNLKYRVLAIGLLMLLSSLTFSCKKALENNLVNATYENTFWQNEKDVDGAVLGGYALLRKSMFQDNCFFLWGDGPVGVFNSDDTNVSGMYTSGDFTVSYRQTGAHNWINWYQIVSSANLIIEKTNTIPDSKFAAGRKNYLLGEAYFLRALSYFYMTRVWGDLPLQLTAVTTADQVKLIGRTDEKLIMNQIISDAAKASSLLTWEGLNENQRIRASKGAALALLAHASAWTNDYTKTVLYTDSLLNRADLFNLQPKGTIRQVFSNTSSMENILVIPSKYANNESSSSGTIAFLTVSSDIVNGMPNANPTYWLLPSALDNLYTPDDARKKEFVAYRNTADLKPNLMKYADIQNVGSGGKYDMRAESNLIIFRLADLILLRAEALNALGRDGEALTAVNQIRDRAGVAQLSSSSILLKRDILLERRRELIGEGQNYFDIIRNSRSYGTDGSGFYPSWMTKDRFSKKGWLWPIHNDIINANSLISQNEWWKGRY</sequence>
<comment type="subcellular location">
    <subcellularLocation>
        <location evidence="1">Cell outer membrane</location>
    </subcellularLocation>
</comment>
<name>A0A7X0MLH9_9SPHI</name>
<evidence type="ECO:0000256" key="5">
    <source>
        <dbReference type="ARBA" id="ARBA00023237"/>
    </source>
</evidence>
<dbReference type="Gene3D" id="1.25.40.390">
    <property type="match status" value="1"/>
</dbReference>
<protein>
    <recommendedName>
        <fullName evidence="10">Outer membrane starch-binding protein</fullName>
    </recommendedName>
</protein>